<dbReference type="AlphaFoldDB" id="A0A4Y2VN49"/>
<evidence type="ECO:0000313" key="1">
    <source>
        <dbReference type="EMBL" id="GBO25157.1"/>
    </source>
</evidence>
<dbReference type="EMBL" id="BGPR01048143">
    <property type="protein sequence ID" value="GBO25157.1"/>
    <property type="molecule type" value="Genomic_DNA"/>
</dbReference>
<comment type="caution">
    <text evidence="1">The sequence shown here is derived from an EMBL/GenBank/DDBJ whole genome shotgun (WGS) entry which is preliminary data.</text>
</comment>
<protein>
    <submittedName>
        <fullName evidence="1">Uncharacterized protein</fullName>
    </submittedName>
</protein>
<proteinExistence type="predicted"/>
<keyword evidence="2" id="KW-1185">Reference proteome</keyword>
<organism evidence="1 2">
    <name type="scientific">Araneus ventricosus</name>
    <name type="common">Orbweaver spider</name>
    <name type="synonym">Epeira ventricosa</name>
    <dbReference type="NCBI Taxonomy" id="182803"/>
    <lineage>
        <taxon>Eukaryota</taxon>
        <taxon>Metazoa</taxon>
        <taxon>Ecdysozoa</taxon>
        <taxon>Arthropoda</taxon>
        <taxon>Chelicerata</taxon>
        <taxon>Arachnida</taxon>
        <taxon>Araneae</taxon>
        <taxon>Araneomorphae</taxon>
        <taxon>Entelegynae</taxon>
        <taxon>Araneoidea</taxon>
        <taxon>Araneidae</taxon>
        <taxon>Araneus</taxon>
    </lineage>
</organism>
<dbReference type="Proteomes" id="UP000499080">
    <property type="component" value="Unassembled WGS sequence"/>
</dbReference>
<accession>A0A4Y2VN49</accession>
<evidence type="ECO:0000313" key="2">
    <source>
        <dbReference type="Proteomes" id="UP000499080"/>
    </source>
</evidence>
<gene>
    <name evidence="1" type="ORF">AVEN_63631_1</name>
</gene>
<reference evidence="1 2" key="1">
    <citation type="journal article" date="2019" name="Sci. Rep.">
        <title>Orb-weaving spider Araneus ventricosus genome elucidates the spidroin gene catalogue.</title>
        <authorList>
            <person name="Kono N."/>
            <person name="Nakamura H."/>
            <person name="Ohtoshi R."/>
            <person name="Moran D.A.P."/>
            <person name="Shinohara A."/>
            <person name="Yoshida Y."/>
            <person name="Fujiwara M."/>
            <person name="Mori M."/>
            <person name="Tomita M."/>
            <person name="Arakawa K."/>
        </authorList>
    </citation>
    <scope>NUCLEOTIDE SEQUENCE [LARGE SCALE GENOMIC DNA]</scope>
</reference>
<name>A0A4Y2VN49_ARAVE</name>
<sequence>MSRLTLSCHASSPVGIHRRHLRYNLETGASWRDEGTDYDNSQCSQLSRGATSLEDLEIFLCYFQVILSCRFEETRVIFWEGQLNFEPRSDDEDDIRDVTLSTNFRTSPEGGRLAF</sequence>